<organism evidence="1 2">
    <name type="scientific">Streptacidiphilus jiangxiensis</name>
    <dbReference type="NCBI Taxonomy" id="235985"/>
    <lineage>
        <taxon>Bacteria</taxon>
        <taxon>Bacillati</taxon>
        <taxon>Actinomycetota</taxon>
        <taxon>Actinomycetes</taxon>
        <taxon>Kitasatosporales</taxon>
        <taxon>Streptomycetaceae</taxon>
        <taxon>Streptacidiphilus</taxon>
    </lineage>
</organism>
<dbReference type="SUPFAM" id="SSF69318">
    <property type="entry name" value="Integrin alpha N-terminal domain"/>
    <property type="match status" value="1"/>
</dbReference>
<sequence>MTQVTSTFDGTGDIFAVDGSGNLFRYHAPNYYGSQRTQIGTSWNTMSQIVGVGNTTGSGSDDIIAVDASTGILYRYTGPNYYGSQKVQIGTSWNTMTNLAAIPGNGTTDLLATNISTQNLYRYTGPNYSGSTATQVGNGW</sequence>
<reference evidence="2" key="1">
    <citation type="submission" date="2016-10" db="EMBL/GenBank/DDBJ databases">
        <authorList>
            <person name="Varghese N."/>
        </authorList>
    </citation>
    <scope>NUCLEOTIDE SEQUENCE [LARGE SCALE GENOMIC DNA]</scope>
    <source>
        <strain evidence="2">DSM 45096 / BCRC 16803 / CGMCC 4.1857 / CIP 109030 / JCM 12277 / KCTC 19219 / NBRC 100920 / 33214</strain>
    </source>
</reference>
<keyword evidence="2" id="KW-1185">Reference proteome</keyword>
<dbReference type="Gene3D" id="2.115.10.10">
    <property type="entry name" value="Tachylectin 2"/>
    <property type="match status" value="1"/>
</dbReference>
<name>A0A1H8BDY3_STRJI</name>
<dbReference type="InterPro" id="IPR028994">
    <property type="entry name" value="Integrin_alpha_N"/>
</dbReference>
<gene>
    <name evidence="1" type="ORF">SAMN05414137_16310</name>
</gene>
<accession>A0A1H8BDY3</accession>
<proteinExistence type="predicted"/>
<protein>
    <recommendedName>
        <fullName evidence="3">Tachylectin</fullName>
    </recommendedName>
</protein>
<dbReference type="EMBL" id="FOAZ01000063">
    <property type="protein sequence ID" value="SEM81171.1"/>
    <property type="molecule type" value="Genomic_DNA"/>
</dbReference>
<dbReference type="Proteomes" id="UP000183015">
    <property type="component" value="Unassembled WGS sequence"/>
</dbReference>
<evidence type="ECO:0008006" key="3">
    <source>
        <dbReference type="Google" id="ProtNLM"/>
    </source>
</evidence>
<evidence type="ECO:0000313" key="1">
    <source>
        <dbReference type="EMBL" id="SEM81171.1"/>
    </source>
</evidence>
<evidence type="ECO:0000313" key="2">
    <source>
        <dbReference type="Proteomes" id="UP000183015"/>
    </source>
</evidence>
<dbReference type="AlphaFoldDB" id="A0A1H8BDY3"/>